<evidence type="ECO:0000313" key="2">
    <source>
        <dbReference type="EMBL" id="KAH8041869.1"/>
    </source>
</evidence>
<keyword evidence="3" id="KW-1185">Reference proteome</keyword>
<comment type="caution">
    <text evidence="2">The sequence shown here is derived from an EMBL/GenBank/DDBJ whole genome shotgun (WGS) entry which is preliminary data.</text>
</comment>
<evidence type="ECO:0000256" key="1">
    <source>
        <dbReference type="SAM" id="MobiDB-lite"/>
    </source>
</evidence>
<dbReference type="EMBL" id="JABSTU010000001">
    <property type="protein sequence ID" value="KAH8041869.1"/>
    <property type="molecule type" value="Genomic_DNA"/>
</dbReference>
<gene>
    <name evidence="2" type="ORF">HPB51_019250</name>
</gene>
<dbReference type="Proteomes" id="UP000821866">
    <property type="component" value="Chromosome 1"/>
</dbReference>
<feature type="region of interest" description="Disordered" evidence="1">
    <location>
        <begin position="89"/>
        <end position="113"/>
    </location>
</feature>
<protein>
    <submittedName>
        <fullName evidence="2">Uncharacterized protein</fullName>
    </submittedName>
</protein>
<evidence type="ECO:0000313" key="3">
    <source>
        <dbReference type="Proteomes" id="UP000821866"/>
    </source>
</evidence>
<reference evidence="2" key="1">
    <citation type="journal article" date="2020" name="Cell">
        <title>Large-Scale Comparative Analyses of Tick Genomes Elucidate Their Genetic Diversity and Vector Capacities.</title>
        <authorList>
            <consortium name="Tick Genome and Microbiome Consortium (TIGMIC)"/>
            <person name="Jia N."/>
            <person name="Wang J."/>
            <person name="Shi W."/>
            <person name="Du L."/>
            <person name="Sun Y."/>
            <person name="Zhan W."/>
            <person name="Jiang J.F."/>
            <person name="Wang Q."/>
            <person name="Zhang B."/>
            <person name="Ji P."/>
            <person name="Bell-Sakyi L."/>
            <person name="Cui X.M."/>
            <person name="Yuan T.T."/>
            <person name="Jiang B.G."/>
            <person name="Yang W.F."/>
            <person name="Lam T.T."/>
            <person name="Chang Q.C."/>
            <person name="Ding S.J."/>
            <person name="Wang X.J."/>
            <person name="Zhu J.G."/>
            <person name="Ruan X.D."/>
            <person name="Zhao L."/>
            <person name="Wei J.T."/>
            <person name="Ye R.Z."/>
            <person name="Que T.C."/>
            <person name="Du C.H."/>
            <person name="Zhou Y.H."/>
            <person name="Cheng J.X."/>
            <person name="Dai P.F."/>
            <person name="Guo W.B."/>
            <person name="Han X.H."/>
            <person name="Huang E.J."/>
            <person name="Li L.F."/>
            <person name="Wei W."/>
            <person name="Gao Y.C."/>
            <person name="Liu J.Z."/>
            <person name="Shao H.Z."/>
            <person name="Wang X."/>
            <person name="Wang C.C."/>
            <person name="Yang T.C."/>
            <person name="Huo Q.B."/>
            <person name="Li W."/>
            <person name="Chen H.Y."/>
            <person name="Chen S.E."/>
            <person name="Zhou L.G."/>
            <person name="Ni X.B."/>
            <person name="Tian J.H."/>
            <person name="Sheng Y."/>
            <person name="Liu T."/>
            <person name="Pan Y.S."/>
            <person name="Xia L.Y."/>
            <person name="Li J."/>
            <person name="Zhao F."/>
            <person name="Cao W.C."/>
        </authorList>
    </citation>
    <scope>NUCLEOTIDE SEQUENCE</scope>
    <source>
        <strain evidence="2">Rmic-2018</strain>
    </source>
</reference>
<accession>A0A9J6F7T2</accession>
<sequence length="113" mass="12565">MEHASTPSRESVFSNTFTFKERSFDADLSDRSPKCATAASKLATDTTSAHMHRNASVEIAAFSTKVNTMMIASQLFNLWLRRTPHHRPGLPSLTKGTWASCSERRTPAPRKAQ</sequence>
<name>A0A9J6F7T2_RHIMP</name>
<dbReference type="AlphaFoldDB" id="A0A9J6F7T2"/>
<organism evidence="2 3">
    <name type="scientific">Rhipicephalus microplus</name>
    <name type="common">Cattle tick</name>
    <name type="synonym">Boophilus microplus</name>
    <dbReference type="NCBI Taxonomy" id="6941"/>
    <lineage>
        <taxon>Eukaryota</taxon>
        <taxon>Metazoa</taxon>
        <taxon>Ecdysozoa</taxon>
        <taxon>Arthropoda</taxon>
        <taxon>Chelicerata</taxon>
        <taxon>Arachnida</taxon>
        <taxon>Acari</taxon>
        <taxon>Parasitiformes</taxon>
        <taxon>Ixodida</taxon>
        <taxon>Ixodoidea</taxon>
        <taxon>Ixodidae</taxon>
        <taxon>Rhipicephalinae</taxon>
        <taxon>Rhipicephalus</taxon>
        <taxon>Boophilus</taxon>
    </lineage>
</organism>
<reference evidence="2" key="2">
    <citation type="submission" date="2021-09" db="EMBL/GenBank/DDBJ databases">
        <authorList>
            <person name="Jia N."/>
            <person name="Wang J."/>
            <person name="Shi W."/>
            <person name="Du L."/>
            <person name="Sun Y."/>
            <person name="Zhan W."/>
            <person name="Jiang J."/>
            <person name="Wang Q."/>
            <person name="Zhang B."/>
            <person name="Ji P."/>
            <person name="Sakyi L.B."/>
            <person name="Cui X."/>
            <person name="Yuan T."/>
            <person name="Jiang B."/>
            <person name="Yang W."/>
            <person name="Lam T.T.-Y."/>
            <person name="Chang Q."/>
            <person name="Ding S."/>
            <person name="Wang X."/>
            <person name="Zhu J."/>
            <person name="Ruan X."/>
            <person name="Zhao L."/>
            <person name="Wei J."/>
            <person name="Que T."/>
            <person name="Du C."/>
            <person name="Cheng J."/>
            <person name="Dai P."/>
            <person name="Han X."/>
            <person name="Huang E."/>
            <person name="Gao Y."/>
            <person name="Liu J."/>
            <person name="Shao H."/>
            <person name="Ye R."/>
            <person name="Li L."/>
            <person name="Wei W."/>
            <person name="Wang X."/>
            <person name="Wang C."/>
            <person name="Huo Q."/>
            <person name="Li W."/>
            <person name="Guo W."/>
            <person name="Chen H."/>
            <person name="Chen S."/>
            <person name="Zhou L."/>
            <person name="Zhou L."/>
            <person name="Ni X."/>
            <person name="Tian J."/>
            <person name="Zhou Y."/>
            <person name="Sheng Y."/>
            <person name="Liu T."/>
            <person name="Pan Y."/>
            <person name="Xia L."/>
            <person name="Li J."/>
            <person name="Zhao F."/>
            <person name="Cao W."/>
        </authorList>
    </citation>
    <scope>NUCLEOTIDE SEQUENCE</scope>
    <source>
        <strain evidence="2">Rmic-2018</strain>
        <tissue evidence="2">Larvae</tissue>
    </source>
</reference>
<proteinExistence type="predicted"/>